<comment type="caution">
    <text evidence="2">The sequence shown here is derived from an EMBL/GenBank/DDBJ whole genome shotgun (WGS) entry which is preliminary data.</text>
</comment>
<reference evidence="2" key="1">
    <citation type="journal article" date="2014" name="Int. J. Syst. Evol. Microbiol.">
        <title>Complete genome sequence of Corynebacterium casei LMG S-19264T (=DSM 44701T), isolated from a smear-ripened cheese.</title>
        <authorList>
            <consortium name="US DOE Joint Genome Institute (JGI-PGF)"/>
            <person name="Walter F."/>
            <person name="Albersmeier A."/>
            <person name="Kalinowski J."/>
            <person name="Ruckert C."/>
        </authorList>
    </citation>
    <scope>NUCLEOTIDE SEQUENCE</scope>
    <source>
        <strain evidence="2">JCM 4834</strain>
    </source>
</reference>
<organism evidence="2 3">
    <name type="scientific">Streptomyces subrutilus</name>
    <dbReference type="NCBI Taxonomy" id="36818"/>
    <lineage>
        <taxon>Bacteria</taxon>
        <taxon>Bacillati</taxon>
        <taxon>Actinomycetota</taxon>
        <taxon>Actinomycetes</taxon>
        <taxon>Kitasatosporales</taxon>
        <taxon>Streptomycetaceae</taxon>
        <taxon>Streptomyces</taxon>
    </lineage>
</organism>
<feature type="region of interest" description="Disordered" evidence="1">
    <location>
        <begin position="132"/>
        <end position="197"/>
    </location>
</feature>
<gene>
    <name evidence="2" type="ORF">GCM10010371_37280</name>
</gene>
<accession>A0A918QVI6</accession>
<protein>
    <submittedName>
        <fullName evidence="2">Uncharacterized protein</fullName>
    </submittedName>
</protein>
<feature type="compositionally biased region" description="Basic residues" evidence="1">
    <location>
        <begin position="146"/>
        <end position="155"/>
    </location>
</feature>
<name>A0A918QVI6_9ACTN</name>
<proteinExistence type="predicted"/>
<feature type="compositionally biased region" description="Low complexity" evidence="1">
    <location>
        <begin position="186"/>
        <end position="197"/>
    </location>
</feature>
<dbReference type="Proteomes" id="UP000634660">
    <property type="component" value="Unassembled WGS sequence"/>
</dbReference>
<reference evidence="2" key="2">
    <citation type="submission" date="2020-09" db="EMBL/GenBank/DDBJ databases">
        <authorList>
            <person name="Sun Q."/>
            <person name="Ohkuma M."/>
        </authorList>
    </citation>
    <scope>NUCLEOTIDE SEQUENCE</scope>
    <source>
        <strain evidence="2">JCM 4834</strain>
    </source>
</reference>
<evidence type="ECO:0000313" key="3">
    <source>
        <dbReference type="Proteomes" id="UP000634660"/>
    </source>
</evidence>
<dbReference type="EMBL" id="BMVX01000013">
    <property type="protein sequence ID" value="GGZ74069.1"/>
    <property type="molecule type" value="Genomic_DNA"/>
</dbReference>
<evidence type="ECO:0000256" key="1">
    <source>
        <dbReference type="SAM" id="MobiDB-lite"/>
    </source>
</evidence>
<evidence type="ECO:0000313" key="2">
    <source>
        <dbReference type="EMBL" id="GGZ74069.1"/>
    </source>
</evidence>
<dbReference type="AlphaFoldDB" id="A0A918QVI6"/>
<sequence>MAALKASADLVKAVEAAVRLPEEPSARGMTVSTDRADLRLTPEDCAEAFDAVEPGTAHNEAREQILDELVSLLFDRYTAGGGEDLPYDPFRGSLLEDGEPTSALHRAWPLLEPTDLVGDLWSVPAYLRRCAPPGSAARTSQGSSGRTRRPGRSATRRCYWTPPGGGSATRRRPGTGPATPPPQPPNAHAWPTSSTPS</sequence>